<keyword evidence="7" id="KW-0648">Protein biosynthesis</keyword>
<dbReference type="GO" id="GO:0003677">
    <property type="term" value="F:DNA binding"/>
    <property type="evidence" value="ECO:0007669"/>
    <property type="project" value="UniProtKB-UniRule"/>
</dbReference>
<dbReference type="GO" id="GO:0032784">
    <property type="term" value="P:regulation of DNA-templated transcription elongation"/>
    <property type="evidence" value="ECO:0007669"/>
    <property type="project" value="UniProtKB-UniRule"/>
</dbReference>
<evidence type="ECO:0000259" key="6">
    <source>
        <dbReference type="Pfam" id="PF03449"/>
    </source>
</evidence>
<dbReference type="InterPro" id="IPR001437">
    <property type="entry name" value="Tscrpt_elong_fac_GreA/B_C"/>
</dbReference>
<dbReference type="GO" id="GO:0003746">
    <property type="term" value="F:translation elongation factor activity"/>
    <property type="evidence" value="ECO:0007669"/>
    <property type="project" value="UniProtKB-KW"/>
</dbReference>
<dbReference type="NCBIfam" id="TIGR01461">
    <property type="entry name" value="greB"/>
    <property type="match status" value="1"/>
</dbReference>
<evidence type="ECO:0000256" key="1">
    <source>
        <dbReference type="ARBA" id="ARBA00023015"/>
    </source>
</evidence>
<evidence type="ECO:0000313" key="7">
    <source>
        <dbReference type="EMBL" id="TKS54265.1"/>
    </source>
</evidence>
<reference evidence="7 8" key="1">
    <citation type="submission" date="2019-01" db="EMBL/GenBank/DDBJ databases">
        <authorList>
            <person name="Zhang S."/>
        </authorList>
    </citation>
    <scope>NUCLEOTIDE SEQUENCE [LARGE SCALE GENOMIC DNA]</scope>
    <source>
        <strain evidence="7 8">1626</strain>
    </source>
</reference>
<dbReference type="Gene3D" id="1.10.287.180">
    <property type="entry name" value="Transcription elongation factor, GreA/GreB, N-terminal domain"/>
    <property type="match status" value="1"/>
</dbReference>
<dbReference type="HAMAP" id="MF_00105">
    <property type="entry name" value="GreA_GreB"/>
    <property type="match status" value="1"/>
</dbReference>
<protein>
    <recommendedName>
        <fullName evidence="4">Transcription elongation factor GreB</fullName>
    </recommendedName>
    <alternativeName>
        <fullName evidence="4">Transcript cleavage factor GreB</fullName>
    </alternativeName>
</protein>
<dbReference type="PANTHER" id="PTHR30437:SF6">
    <property type="entry name" value="TRANSCRIPTION ELONGATION FACTOR GREB"/>
    <property type="match status" value="1"/>
</dbReference>
<dbReference type="PANTHER" id="PTHR30437">
    <property type="entry name" value="TRANSCRIPTION ELONGATION FACTOR GREA"/>
    <property type="match status" value="1"/>
</dbReference>
<feature type="domain" description="Transcription elongation factor GreA/GreB C-terminal" evidence="5">
    <location>
        <begin position="91"/>
        <end position="165"/>
    </location>
</feature>
<dbReference type="PROSITE" id="PS00829">
    <property type="entry name" value="GREAB_1"/>
    <property type="match status" value="1"/>
</dbReference>
<dbReference type="SUPFAM" id="SSF46557">
    <property type="entry name" value="GreA transcript cleavage protein, N-terminal domain"/>
    <property type="match status" value="1"/>
</dbReference>
<evidence type="ECO:0000313" key="8">
    <source>
        <dbReference type="Proteomes" id="UP000298681"/>
    </source>
</evidence>
<keyword evidence="7" id="KW-0251">Elongation factor</keyword>
<dbReference type="NCBIfam" id="NF002506">
    <property type="entry name" value="PRK01885.1"/>
    <property type="match status" value="1"/>
</dbReference>
<dbReference type="Proteomes" id="UP000298681">
    <property type="component" value="Unassembled WGS sequence"/>
</dbReference>
<feature type="domain" description="Transcription elongation factor GreA/GreB N-terminal" evidence="6">
    <location>
        <begin position="14"/>
        <end position="83"/>
    </location>
</feature>
<dbReference type="InterPro" id="IPR022691">
    <property type="entry name" value="Tscrpt_elong_fac_GreA/B_N"/>
</dbReference>
<dbReference type="InterPro" id="IPR006358">
    <property type="entry name" value="Tscrpt_elong_fac_GreB"/>
</dbReference>
<dbReference type="HAMAP" id="MF_00930">
    <property type="entry name" value="GreB"/>
    <property type="match status" value="1"/>
</dbReference>
<dbReference type="InterPro" id="IPR023459">
    <property type="entry name" value="Tscrpt_elong_fac_GreA/B_fam"/>
</dbReference>
<evidence type="ECO:0000256" key="2">
    <source>
        <dbReference type="ARBA" id="ARBA00023125"/>
    </source>
</evidence>
<comment type="similarity">
    <text evidence="4">Belongs to the GreA/GreB family. GreB subfamily.</text>
</comment>
<dbReference type="Gene3D" id="3.10.50.30">
    <property type="entry name" value="Transcription elongation factor, GreA/GreB, C-terminal domain"/>
    <property type="match status" value="1"/>
</dbReference>
<gene>
    <name evidence="4 7" type="primary">greB</name>
    <name evidence="7" type="ORF">E4582_05435</name>
</gene>
<dbReference type="AlphaFoldDB" id="A0A4Z1R6U3"/>
<dbReference type="GO" id="GO:0006354">
    <property type="term" value="P:DNA-templated transcription elongation"/>
    <property type="evidence" value="ECO:0007669"/>
    <property type="project" value="TreeGrafter"/>
</dbReference>
<evidence type="ECO:0000259" key="5">
    <source>
        <dbReference type="Pfam" id="PF01272"/>
    </source>
</evidence>
<name>A0A4Z1R6U3_9GAMM</name>
<dbReference type="Pfam" id="PF03449">
    <property type="entry name" value="GreA_GreB_N"/>
    <property type="match status" value="1"/>
</dbReference>
<dbReference type="InterPro" id="IPR018151">
    <property type="entry name" value="TF_GreA/GreB_CS"/>
</dbReference>
<dbReference type="FunFam" id="3.10.50.30:FF:000001">
    <property type="entry name" value="Transcription elongation factor GreA"/>
    <property type="match status" value="1"/>
</dbReference>
<dbReference type="GO" id="GO:0070063">
    <property type="term" value="F:RNA polymerase binding"/>
    <property type="evidence" value="ECO:0007669"/>
    <property type="project" value="InterPro"/>
</dbReference>
<organism evidence="7 8">
    <name type="scientific">Luteimonas yindakuii</name>
    <dbReference type="NCBI Taxonomy" id="2565782"/>
    <lineage>
        <taxon>Bacteria</taxon>
        <taxon>Pseudomonadati</taxon>
        <taxon>Pseudomonadota</taxon>
        <taxon>Gammaproteobacteria</taxon>
        <taxon>Lysobacterales</taxon>
        <taxon>Lysobacteraceae</taxon>
        <taxon>Luteimonas</taxon>
    </lineage>
</organism>
<dbReference type="PIRSF" id="PIRSF006092">
    <property type="entry name" value="GreA_GreB"/>
    <property type="match status" value="1"/>
</dbReference>
<evidence type="ECO:0000256" key="4">
    <source>
        <dbReference type="HAMAP-Rule" id="MF_00930"/>
    </source>
</evidence>
<proteinExistence type="inferred from homology"/>
<dbReference type="InterPro" id="IPR028624">
    <property type="entry name" value="Tscrpt_elong_fac_GreA/B"/>
</dbReference>
<dbReference type="RefSeq" id="WP_134673645.1">
    <property type="nucleotide sequence ID" value="NZ_SPUH01000001.1"/>
</dbReference>
<keyword evidence="2 4" id="KW-0238">DNA-binding</keyword>
<dbReference type="InterPro" id="IPR036805">
    <property type="entry name" value="Tscrpt_elong_fac_GreA/B_N_sf"/>
</dbReference>
<dbReference type="Pfam" id="PF01272">
    <property type="entry name" value="GreA_GreB"/>
    <property type="match status" value="1"/>
</dbReference>
<keyword evidence="8" id="KW-1185">Reference proteome</keyword>
<keyword evidence="1 4" id="KW-0805">Transcription regulation</keyword>
<accession>A0A4Z1R6U3</accession>
<evidence type="ECO:0000256" key="3">
    <source>
        <dbReference type="ARBA" id="ARBA00023163"/>
    </source>
</evidence>
<sequence length="173" mass="19618">MGRWRPPPEKSTALITRDGHERLKRELDELWRQRRPEVVRALAAAAAEGDRSENAEYTYRKKQLAEIDRRVRYLSKRLEQLRVVDEAPSDPDAVFFGARVELENAATGEVHHYRIVGPDETDARDGLISIDSPLARALLRKRLDDEVEAMLPAGPVTFVIADVSYADDTAAQR</sequence>
<dbReference type="InterPro" id="IPR036953">
    <property type="entry name" value="GreA/GreB_C_sf"/>
</dbReference>
<dbReference type="FunFam" id="1.10.287.180:FF:000001">
    <property type="entry name" value="Transcription elongation factor GreA"/>
    <property type="match status" value="1"/>
</dbReference>
<dbReference type="SUPFAM" id="SSF54534">
    <property type="entry name" value="FKBP-like"/>
    <property type="match status" value="1"/>
</dbReference>
<dbReference type="PROSITE" id="PS00830">
    <property type="entry name" value="GREAB_2"/>
    <property type="match status" value="1"/>
</dbReference>
<dbReference type="EMBL" id="SPUH01000001">
    <property type="protein sequence ID" value="TKS54265.1"/>
    <property type="molecule type" value="Genomic_DNA"/>
</dbReference>
<keyword evidence="3 4" id="KW-0804">Transcription</keyword>
<comment type="function">
    <text evidence="4">Necessary for efficient RNA polymerase transcription elongation past template-encoded arresting sites. The arresting sites in DNA have the property of trapping a certain fraction of elongating RNA polymerases that pass through, resulting in locked ternary complexes. Cleavage of the nascent transcript by cleavage factors such as GreA or GreB allows the resumption of elongation from the new 3'terminus. GreB releases sequences of up to 9 nucleotides in length.</text>
</comment>
<comment type="caution">
    <text evidence="7">The sequence shown here is derived from an EMBL/GenBank/DDBJ whole genome shotgun (WGS) entry which is preliminary data.</text>
</comment>